<evidence type="ECO:0000256" key="2">
    <source>
        <dbReference type="ARBA" id="ARBA00007448"/>
    </source>
</evidence>
<dbReference type="PROSITE" id="PS00674">
    <property type="entry name" value="AAA"/>
    <property type="match status" value="1"/>
</dbReference>
<dbReference type="Gene3D" id="6.10.280.40">
    <property type="match status" value="1"/>
</dbReference>
<name>A0A6A6NLK9_HEVBR</name>
<evidence type="ECO:0000256" key="7">
    <source>
        <dbReference type="SAM" id="MobiDB-lite"/>
    </source>
</evidence>
<dbReference type="PANTHER" id="PTHR23070">
    <property type="entry name" value="BCS1 AAA-TYPE ATPASE"/>
    <property type="match status" value="1"/>
</dbReference>
<keyword evidence="3" id="KW-0378">Hydrolase</keyword>
<dbReference type="InterPro" id="IPR003959">
    <property type="entry name" value="ATPase_AAA_core"/>
</dbReference>
<dbReference type="Gene3D" id="3.40.50.300">
    <property type="entry name" value="P-loop containing nucleotide triphosphate hydrolases"/>
    <property type="match status" value="1"/>
</dbReference>
<dbReference type="GO" id="GO:0005524">
    <property type="term" value="F:ATP binding"/>
    <property type="evidence" value="ECO:0007669"/>
    <property type="project" value="UniProtKB-KW"/>
</dbReference>
<dbReference type="InterPro" id="IPR027417">
    <property type="entry name" value="P-loop_NTPase"/>
</dbReference>
<dbReference type="GO" id="GO:0016887">
    <property type="term" value="F:ATP hydrolysis activity"/>
    <property type="evidence" value="ECO:0007669"/>
    <property type="project" value="InterPro"/>
</dbReference>
<evidence type="ECO:0000256" key="3">
    <source>
        <dbReference type="ARBA" id="ARBA00022801"/>
    </source>
</evidence>
<dbReference type="SMART" id="SM00382">
    <property type="entry name" value="AAA"/>
    <property type="match status" value="1"/>
</dbReference>
<dbReference type="Pfam" id="PF25568">
    <property type="entry name" value="AAA_lid_At3g28540"/>
    <property type="match status" value="1"/>
</dbReference>
<keyword evidence="4" id="KW-0460">Magnesium</keyword>
<dbReference type="CDD" id="cd19510">
    <property type="entry name" value="RecA-like_BCS1"/>
    <property type="match status" value="1"/>
</dbReference>
<feature type="compositionally biased region" description="Basic residues" evidence="7">
    <location>
        <begin position="496"/>
        <end position="522"/>
    </location>
</feature>
<evidence type="ECO:0000256" key="4">
    <source>
        <dbReference type="ARBA" id="ARBA00022842"/>
    </source>
</evidence>
<protein>
    <recommendedName>
        <fullName evidence="8">AAA+ ATPase domain-containing protein</fullName>
    </recommendedName>
</protein>
<keyword evidence="6" id="KW-0547">Nucleotide-binding</keyword>
<evidence type="ECO:0000256" key="1">
    <source>
        <dbReference type="ARBA" id="ARBA00001946"/>
    </source>
</evidence>
<evidence type="ECO:0000256" key="5">
    <source>
        <dbReference type="ARBA" id="ARBA00049360"/>
    </source>
</evidence>
<evidence type="ECO:0000313" key="9">
    <source>
        <dbReference type="EMBL" id="KAF2325753.1"/>
    </source>
</evidence>
<dbReference type="GO" id="GO:0006950">
    <property type="term" value="P:response to stress"/>
    <property type="evidence" value="ECO:0007669"/>
    <property type="project" value="UniProtKB-ARBA"/>
</dbReference>
<evidence type="ECO:0000259" key="8">
    <source>
        <dbReference type="SMART" id="SM00382"/>
    </source>
</evidence>
<feature type="region of interest" description="Disordered" evidence="7">
    <location>
        <begin position="477"/>
        <end position="532"/>
    </location>
</feature>
<dbReference type="InterPro" id="IPR050747">
    <property type="entry name" value="Mitochondrial_chaperone_BCS1"/>
</dbReference>
<dbReference type="Proteomes" id="UP000467840">
    <property type="component" value="Chromosome 5"/>
</dbReference>
<dbReference type="InterPro" id="IPR025753">
    <property type="entry name" value="AAA_N_dom"/>
</dbReference>
<dbReference type="InterPro" id="IPR003593">
    <property type="entry name" value="AAA+_ATPase"/>
</dbReference>
<comment type="caution">
    <text evidence="9">The sequence shown here is derived from an EMBL/GenBank/DDBJ whole genome shotgun (WGS) entry which is preliminary data.</text>
</comment>
<comment type="cofactor">
    <cofactor evidence="1">
        <name>Mg(2+)</name>
        <dbReference type="ChEBI" id="CHEBI:18420"/>
    </cofactor>
</comment>
<dbReference type="AlphaFoldDB" id="A0A6A6NLK9"/>
<feature type="domain" description="AAA+ ATPase" evidence="8">
    <location>
        <begin position="274"/>
        <end position="408"/>
    </location>
</feature>
<sequence length="532" mass="60798">MFIHSKNIYSLSYESFMSNMFAMPNVPSTTSVLSTYTAFAASAMLVKTMLNEVQAMTSQLIPQKLQQKILSSLGGLFRNSCQLTLIIEEYNGFSINEIYQASEVYLSTRITPSIDQLKVSKAHREKNLFVTINKGQKIMDVFEGIHLVWEFVCKETQNTVVDYENYSESTEKSEHRSVVLSFDKRYQEKVLKTYLPYVLERSKAIKEENKVVKLHSLGTFNGDFSGGPWGSINLDHPSTFDTLAMDPILKQELMDDLDRFVKRRDFYKRIGKPWKRGYLLYGPPGTGKSSLIAAMANHLKFDIYDLELTSLRSNSDLRRLLTSTANRSILVIEDIDCSIELQDRQYAGHNNGDSQLTLSGLLNFIDGLWSSCGDERIIVFTTNHRDKLDPALLRPGRMDMHIHMSYCTASGFKILASNYLKIKSHCLFTVIERLIEEVEVTPAEVAEELMKVDDDVDSALNGIVGFLQRKKEMKCKESESQIEEDKEVNENEKARKEMKKKSVNKKSNKNKRKKAKTGKGRLCRQTNHAMRL</sequence>
<proteinExistence type="inferred from homology"/>
<dbReference type="EMBL" id="JAAGAX010000001">
    <property type="protein sequence ID" value="KAF2325753.1"/>
    <property type="molecule type" value="Genomic_DNA"/>
</dbReference>
<reference evidence="9 10" key="1">
    <citation type="journal article" date="2020" name="Mol. Plant">
        <title>The Chromosome-Based Rubber Tree Genome Provides New Insights into Spurge Genome Evolution and Rubber Biosynthesis.</title>
        <authorList>
            <person name="Liu J."/>
            <person name="Shi C."/>
            <person name="Shi C.C."/>
            <person name="Li W."/>
            <person name="Zhang Q.J."/>
            <person name="Zhang Y."/>
            <person name="Li K."/>
            <person name="Lu H.F."/>
            <person name="Shi C."/>
            <person name="Zhu S.T."/>
            <person name="Xiao Z.Y."/>
            <person name="Nan H."/>
            <person name="Yue Y."/>
            <person name="Zhu X.G."/>
            <person name="Wu Y."/>
            <person name="Hong X.N."/>
            <person name="Fan G.Y."/>
            <person name="Tong Y."/>
            <person name="Zhang D."/>
            <person name="Mao C.L."/>
            <person name="Liu Y.L."/>
            <person name="Hao S.J."/>
            <person name="Liu W.Q."/>
            <person name="Lv M.Q."/>
            <person name="Zhang H.B."/>
            <person name="Liu Y."/>
            <person name="Hu-Tang G.R."/>
            <person name="Wang J.P."/>
            <person name="Wang J.H."/>
            <person name="Sun Y.H."/>
            <person name="Ni S.B."/>
            <person name="Chen W.B."/>
            <person name="Zhang X.C."/>
            <person name="Jiao Y.N."/>
            <person name="Eichler E.E."/>
            <person name="Li G.H."/>
            <person name="Liu X."/>
            <person name="Gao L.Z."/>
        </authorList>
    </citation>
    <scope>NUCLEOTIDE SEQUENCE [LARGE SCALE GENOMIC DNA]</scope>
    <source>
        <strain evidence="10">cv. GT1</strain>
        <tissue evidence="9">Leaf</tissue>
    </source>
</reference>
<dbReference type="InterPro" id="IPR003960">
    <property type="entry name" value="ATPase_AAA_CS"/>
</dbReference>
<evidence type="ECO:0000313" key="10">
    <source>
        <dbReference type="Proteomes" id="UP000467840"/>
    </source>
</evidence>
<organism evidence="9 10">
    <name type="scientific">Hevea brasiliensis</name>
    <name type="common">Para rubber tree</name>
    <name type="synonym">Siphonia brasiliensis</name>
    <dbReference type="NCBI Taxonomy" id="3981"/>
    <lineage>
        <taxon>Eukaryota</taxon>
        <taxon>Viridiplantae</taxon>
        <taxon>Streptophyta</taxon>
        <taxon>Embryophyta</taxon>
        <taxon>Tracheophyta</taxon>
        <taxon>Spermatophyta</taxon>
        <taxon>Magnoliopsida</taxon>
        <taxon>eudicotyledons</taxon>
        <taxon>Gunneridae</taxon>
        <taxon>Pentapetalae</taxon>
        <taxon>rosids</taxon>
        <taxon>fabids</taxon>
        <taxon>Malpighiales</taxon>
        <taxon>Euphorbiaceae</taxon>
        <taxon>Crotonoideae</taxon>
        <taxon>Micrandreae</taxon>
        <taxon>Hevea</taxon>
    </lineage>
</organism>
<comment type="catalytic activity">
    <reaction evidence="5">
        <text>ATP + H2O = ADP + phosphate + H(+)</text>
        <dbReference type="Rhea" id="RHEA:13065"/>
        <dbReference type="ChEBI" id="CHEBI:15377"/>
        <dbReference type="ChEBI" id="CHEBI:15378"/>
        <dbReference type="ChEBI" id="CHEBI:30616"/>
        <dbReference type="ChEBI" id="CHEBI:43474"/>
        <dbReference type="ChEBI" id="CHEBI:456216"/>
    </reaction>
</comment>
<dbReference type="Pfam" id="PF14363">
    <property type="entry name" value="AAA_assoc"/>
    <property type="match status" value="1"/>
</dbReference>
<gene>
    <name evidence="9" type="ORF">GH714_035787</name>
</gene>
<dbReference type="InterPro" id="IPR058017">
    <property type="entry name" value="At3g28540-like_C"/>
</dbReference>
<accession>A0A6A6NLK9</accession>
<keyword evidence="6" id="KW-0067">ATP-binding</keyword>
<dbReference type="Pfam" id="PF00004">
    <property type="entry name" value="AAA"/>
    <property type="match status" value="1"/>
</dbReference>
<evidence type="ECO:0000256" key="6">
    <source>
        <dbReference type="RuleBase" id="RU003651"/>
    </source>
</evidence>
<dbReference type="SUPFAM" id="SSF52540">
    <property type="entry name" value="P-loop containing nucleoside triphosphate hydrolases"/>
    <property type="match status" value="1"/>
</dbReference>
<comment type="similarity">
    <text evidence="2">Belongs to the AAA ATPase family. BCS1 subfamily.</text>
</comment>
<keyword evidence="10" id="KW-1185">Reference proteome</keyword>